<dbReference type="Proteomes" id="UP000326799">
    <property type="component" value="Unassembled WGS sequence"/>
</dbReference>
<proteinExistence type="predicted"/>
<gene>
    <name evidence="1" type="ORF">BDV33DRAFT_75493</name>
</gene>
<reference evidence="1 2" key="1">
    <citation type="submission" date="2019-04" db="EMBL/GenBank/DDBJ databases">
        <title>Fungal friends and foes A comparative genomics study of 23 Aspergillus species from section Flavi.</title>
        <authorList>
            <consortium name="DOE Joint Genome Institute"/>
            <person name="Kjaerbolling I."/>
            <person name="Vesth T.C."/>
            <person name="Frisvad J.C."/>
            <person name="Nybo J.L."/>
            <person name="Theobald S."/>
            <person name="Kildgaard S."/>
            <person name="Petersen T.I."/>
            <person name="Kuo A."/>
            <person name="Sato A."/>
            <person name="Lyhne E.K."/>
            <person name="Kogle M.E."/>
            <person name="Wiebenga A."/>
            <person name="Kun R.S."/>
            <person name="Lubbers R.J."/>
            <person name="Makela M.R."/>
            <person name="Barry K."/>
            <person name="Chovatia M."/>
            <person name="Clum A."/>
            <person name="Daum C."/>
            <person name="Haridas S."/>
            <person name="He G."/>
            <person name="LaButti K."/>
            <person name="Lipzen A."/>
            <person name="Mondo S."/>
            <person name="Pangilinan J."/>
            <person name="Riley R."/>
            <person name="Salamov A."/>
            <person name="Simmons B.A."/>
            <person name="Magnuson J.K."/>
            <person name="Henrissat B."/>
            <person name="Mortensen U.H."/>
            <person name="Larsen T.O."/>
            <person name="De vries R.P."/>
            <person name="Grigoriev I.V."/>
            <person name="Machida M."/>
            <person name="Baker S.E."/>
            <person name="Andersen M.R."/>
        </authorList>
    </citation>
    <scope>NUCLEOTIDE SEQUENCE [LARGE SCALE GENOMIC DNA]</scope>
    <source>
        <strain evidence="1 2">CBS 126849</strain>
    </source>
</reference>
<organism evidence="1 2">
    <name type="scientific">Aspergillus novoparasiticus</name>
    <dbReference type="NCBI Taxonomy" id="986946"/>
    <lineage>
        <taxon>Eukaryota</taxon>
        <taxon>Fungi</taxon>
        <taxon>Dikarya</taxon>
        <taxon>Ascomycota</taxon>
        <taxon>Pezizomycotina</taxon>
        <taxon>Eurotiomycetes</taxon>
        <taxon>Eurotiomycetidae</taxon>
        <taxon>Eurotiales</taxon>
        <taxon>Aspergillaceae</taxon>
        <taxon>Aspergillus</taxon>
        <taxon>Aspergillus subgen. Circumdati</taxon>
    </lineage>
</organism>
<keyword evidence="2" id="KW-1185">Reference proteome</keyword>
<dbReference type="AlphaFoldDB" id="A0A5N6E8Q7"/>
<evidence type="ECO:0000313" key="2">
    <source>
        <dbReference type="Proteomes" id="UP000326799"/>
    </source>
</evidence>
<accession>A0A5N6E8Q7</accession>
<name>A0A5N6E8Q7_9EURO</name>
<dbReference type="EMBL" id="ML733672">
    <property type="protein sequence ID" value="KAB8213184.1"/>
    <property type="molecule type" value="Genomic_DNA"/>
</dbReference>
<protein>
    <submittedName>
        <fullName evidence="1">Uncharacterized protein</fullName>
    </submittedName>
</protein>
<sequence length="117" mass="13315">MHLEWIHIVIQGLFVLILFLSSRARQLLLDIQERLFFIETFTDLMLYGRFCGSLLLPLVVECGEAGLASQSPYTGHAPCLVCGGPLLTRDGRQFCALCWSVRYRGRRVSLQRLRSSL</sequence>
<evidence type="ECO:0000313" key="1">
    <source>
        <dbReference type="EMBL" id="KAB8213184.1"/>
    </source>
</evidence>